<feature type="transmembrane region" description="Helical" evidence="7">
    <location>
        <begin position="400"/>
        <end position="420"/>
    </location>
</feature>
<feature type="domain" description="Major facilitator superfamily (MFS) profile" evidence="8">
    <location>
        <begin position="46"/>
        <end position="459"/>
    </location>
</feature>
<feature type="transmembrane region" description="Helical" evidence="7">
    <location>
        <begin position="274"/>
        <end position="298"/>
    </location>
</feature>
<dbReference type="EMBL" id="ML996083">
    <property type="protein sequence ID" value="KAF2155469.1"/>
    <property type="molecule type" value="Genomic_DNA"/>
</dbReference>
<feature type="transmembrane region" description="Helical" evidence="7">
    <location>
        <begin position="174"/>
        <end position="193"/>
    </location>
</feature>
<keyword evidence="10" id="KW-1185">Reference proteome</keyword>
<keyword evidence="5 7" id="KW-0472">Membrane</keyword>
<evidence type="ECO:0000256" key="5">
    <source>
        <dbReference type="ARBA" id="ARBA00023136"/>
    </source>
</evidence>
<dbReference type="OrthoDB" id="6730379at2759"/>
<dbReference type="InterPro" id="IPR020846">
    <property type="entry name" value="MFS_dom"/>
</dbReference>
<keyword evidence="4 7" id="KW-1133">Transmembrane helix</keyword>
<evidence type="ECO:0000256" key="3">
    <source>
        <dbReference type="ARBA" id="ARBA00022692"/>
    </source>
</evidence>
<gene>
    <name evidence="9" type="ORF">K461DRAFT_304710</name>
</gene>
<feature type="transmembrane region" description="Helical" evidence="7">
    <location>
        <begin position="310"/>
        <end position="332"/>
    </location>
</feature>
<evidence type="ECO:0000259" key="8">
    <source>
        <dbReference type="PROSITE" id="PS50850"/>
    </source>
</evidence>
<comment type="subcellular location">
    <subcellularLocation>
        <location evidence="1">Membrane</location>
        <topology evidence="1">Multi-pass membrane protein</topology>
    </subcellularLocation>
</comment>
<dbReference type="SUPFAM" id="SSF103473">
    <property type="entry name" value="MFS general substrate transporter"/>
    <property type="match status" value="1"/>
</dbReference>
<dbReference type="GO" id="GO:0016020">
    <property type="term" value="C:membrane"/>
    <property type="evidence" value="ECO:0007669"/>
    <property type="project" value="UniProtKB-SubCell"/>
</dbReference>
<feature type="transmembrane region" description="Helical" evidence="7">
    <location>
        <begin position="85"/>
        <end position="106"/>
    </location>
</feature>
<dbReference type="GO" id="GO:0022857">
    <property type="term" value="F:transmembrane transporter activity"/>
    <property type="evidence" value="ECO:0007669"/>
    <property type="project" value="InterPro"/>
</dbReference>
<comment type="caution">
    <text evidence="9">The sequence shown here is derived from an EMBL/GenBank/DDBJ whole genome shotgun (WGS) entry which is preliminary data.</text>
</comment>
<feature type="transmembrane region" description="Helical" evidence="7">
    <location>
        <begin position="339"/>
        <end position="358"/>
    </location>
</feature>
<keyword evidence="2" id="KW-0813">Transport</keyword>
<dbReference type="Pfam" id="PF07690">
    <property type="entry name" value="MFS_1"/>
    <property type="match status" value="1"/>
</dbReference>
<evidence type="ECO:0000256" key="7">
    <source>
        <dbReference type="SAM" id="Phobius"/>
    </source>
</evidence>
<dbReference type="Gene3D" id="1.20.1250.20">
    <property type="entry name" value="MFS general substrate transporter like domains"/>
    <property type="match status" value="1"/>
</dbReference>
<feature type="transmembrane region" description="Helical" evidence="7">
    <location>
        <begin position="205"/>
        <end position="225"/>
    </location>
</feature>
<evidence type="ECO:0000256" key="4">
    <source>
        <dbReference type="ARBA" id="ARBA00022989"/>
    </source>
</evidence>
<proteinExistence type="inferred from homology"/>
<dbReference type="Proteomes" id="UP000799439">
    <property type="component" value="Unassembled WGS sequence"/>
</dbReference>
<evidence type="ECO:0000313" key="10">
    <source>
        <dbReference type="Proteomes" id="UP000799439"/>
    </source>
</evidence>
<name>A0A9P4J601_9PEZI</name>
<dbReference type="InterPro" id="IPR011701">
    <property type="entry name" value="MFS"/>
</dbReference>
<evidence type="ECO:0000256" key="2">
    <source>
        <dbReference type="ARBA" id="ARBA00022448"/>
    </source>
</evidence>
<feature type="transmembrane region" description="Helical" evidence="7">
    <location>
        <begin position="370"/>
        <end position="388"/>
    </location>
</feature>
<dbReference type="PROSITE" id="PS50850">
    <property type="entry name" value="MFS"/>
    <property type="match status" value="1"/>
</dbReference>
<reference evidence="9" key="1">
    <citation type="journal article" date="2020" name="Stud. Mycol.">
        <title>101 Dothideomycetes genomes: a test case for predicting lifestyles and emergence of pathogens.</title>
        <authorList>
            <person name="Haridas S."/>
            <person name="Albert R."/>
            <person name="Binder M."/>
            <person name="Bloem J."/>
            <person name="Labutti K."/>
            <person name="Salamov A."/>
            <person name="Andreopoulos B."/>
            <person name="Baker S."/>
            <person name="Barry K."/>
            <person name="Bills G."/>
            <person name="Bluhm B."/>
            <person name="Cannon C."/>
            <person name="Castanera R."/>
            <person name="Culley D."/>
            <person name="Daum C."/>
            <person name="Ezra D."/>
            <person name="Gonzalez J."/>
            <person name="Henrissat B."/>
            <person name="Kuo A."/>
            <person name="Liang C."/>
            <person name="Lipzen A."/>
            <person name="Lutzoni F."/>
            <person name="Magnuson J."/>
            <person name="Mondo S."/>
            <person name="Nolan M."/>
            <person name="Ohm R."/>
            <person name="Pangilinan J."/>
            <person name="Park H.-J."/>
            <person name="Ramirez L."/>
            <person name="Alfaro M."/>
            <person name="Sun H."/>
            <person name="Tritt A."/>
            <person name="Yoshinaga Y."/>
            <person name="Zwiers L.-H."/>
            <person name="Turgeon B."/>
            <person name="Goodwin S."/>
            <person name="Spatafora J."/>
            <person name="Crous P."/>
            <person name="Grigoriev I."/>
        </authorList>
    </citation>
    <scope>NUCLEOTIDE SEQUENCE</scope>
    <source>
        <strain evidence="9">CBS 260.36</strain>
    </source>
</reference>
<evidence type="ECO:0000313" key="9">
    <source>
        <dbReference type="EMBL" id="KAF2155469.1"/>
    </source>
</evidence>
<feature type="transmembrane region" description="Helical" evidence="7">
    <location>
        <begin position="138"/>
        <end position="162"/>
    </location>
</feature>
<organism evidence="9 10">
    <name type="scientific">Myriangium duriaei CBS 260.36</name>
    <dbReference type="NCBI Taxonomy" id="1168546"/>
    <lineage>
        <taxon>Eukaryota</taxon>
        <taxon>Fungi</taxon>
        <taxon>Dikarya</taxon>
        <taxon>Ascomycota</taxon>
        <taxon>Pezizomycotina</taxon>
        <taxon>Dothideomycetes</taxon>
        <taxon>Dothideomycetidae</taxon>
        <taxon>Myriangiales</taxon>
        <taxon>Myriangiaceae</taxon>
        <taxon>Myriangium</taxon>
    </lineage>
</organism>
<evidence type="ECO:0000256" key="6">
    <source>
        <dbReference type="ARBA" id="ARBA00037968"/>
    </source>
</evidence>
<feature type="transmembrane region" description="Helical" evidence="7">
    <location>
        <begin position="113"/>
        <end position="132"/>
    </location>
</feature>
<dbReference type="PANTHER" id="PTHR43791">
    <property type="entry name" value="PERMEASE-RELATED"/>
    <property type="match status" value="1"/>
</dbReference>
<keyword evidence="3 7" id="KW-0812">Transmembrane</keyword>
<sequence length="495" mass="54600">MDKIVKLRGAGVSYVPSPSTATGMQQAVLLSPSEERKLVRKIDLHIIPVMFVLYLLQYLDKTSMGYAAIIGVIADTHLNGVEYSWISSFFYVGFLIGSPISAVALVKFPATKVVVVTVILWATTLMCMAIGHNFGGLAALRILLGVFEAAINPGFSIVTSMWYKPNEHALRHGLWYAGASIAYIFGGILAYAISHIRSGIRSWQVLFIIFGALTFVWGVAMFFVLPINPQTAYFLSHEERSKAFARVQGLRHSADTRQWEPKQAKEALLDVRSWLFFLLCIFTTLPGGGLTAFGSIITQSFGYTVFQTQLLGMITGTFLLIFLILTVSISTLFEDARCISIAVLNVVSLAGVLMIKFIPAHHKWGQLGGFWLISAYASSFPTILSLVSSNITGRTKGSTVNAMLFLGFCMGYIIGPLTFLAQEAPYYPTAYNVMIASFVLNTVIIMSMRQTMLLWNKRRDKAGGSASTLIANASRNDTMELDRTDWENKGIRYSV</sequence>
<evidence type="ECO:0000256" key="1">
    <source>
        <dbReference type="ARBA" id="ARBA00004141"/>
    </source>
</evidence>
<dbReference type="AlphaFoldDB" id="A0A9P4J601"/>
<dbReference type="FunFam" id="1.20.1250.20:FF:000064">
    <property type="entry name" value="MFS allantoate transporter"/>
    <property type="match status" value="1"/>
</dbReference>
<dbReference type="PANTHER" id="PTHR43791:SF103">
    <property type="entry name" value="MAJOR FACILITATOR SUPERFAMILY (MFS) PROFILE DOMAIN-CONTAINING PROTEIN-RELATED"/>
    <property type="match status" value="1"/>
</dbReference>
<dbReference type="InterPro" id="IPR036259">
    <property type="entry name" value="MFS_trans_sf"/>
</dbReference>
<feature type="transmembrane region" description="Helical" evidence="7">
    <location>
        <begin position="426"/>
        <end position="448"/>
    </location>
</feature>
<comment type="similarity">
    <text evidence="6">Belongs to the major facilitator superfamily. Allantoate permease family.</text>
</comment>
<protein>
    <submittedName>
        <fullName evidence="9">MFS general substrate transporter</fullName>
    </submittedName>
</protein>
<accession>A0A9P4J601</accession>